<dbReference type="Proteomes" id="UP001501747">
    <property type="component" value="Unassembled WGS sequence"/>
</dbReference>
<sequence length="127" mass="13150">MTATAIVLFVLSGLTVFMAVLFGLGAMLSSAVSELPLVGFYTTKLTLLGVSGAALLVPLALLDIVLGLFLMRGARWARLMTIVIAVVLVLSSLFSATPPVILLFVAVAGVIVGLVTLPSASRAFFRG</sequence>
<evidence type="ECO:0000313" key="2">
    <source>
        <dbReference type="EMBL" id="GAA4003552.1"/>
    </source>
</evidence>
<keyword evidence="3" id="KW-1185">Reference proteome</keyword>
<reference evidence="3" key="1">
    <citation type="journal article" date="2019" name="Int. J. Syst. Evol. Microbiol.">
        <title>The Global Catalogue of Microorganisms (GCM) 10K type strain sequencing project: providing services to taxonomists for standard genome sequencing and annotation.</title>
        <authorList>
            <consortium name="The Broad Institute Genomics Platform"/>
            <consortium name="The Broad Institute Genome Sequencing Center for Infectious Disease"/>
            <person name="Wu L."/>
            <person name="Ma J."/>
        </authorList>
    </citation>
    <scope>NUCLEOTIDE SEQUENCE [LARGE SCALE GENOMIC DNA]</scope>
    <source>
        <strain evidence="3">JCM 17342</strain>
    </source>
</reference>
<keyword evidence="1" id="KW-0812">Transmembrane</keyword>
<keyword evidence="1" id="KW-1133">Transmembrane helix</keyword>
<keyword evidence="1" id="KW-0472">Membrane</keyword>
<organism evidence="2 3">
    <name type="scientific">Allokutzneria multivorans</name>
    <dbReference type="NCBI Taxonomy" id="1142134"/>
    <lineage>
        <taxon>Bacteria</taxon>
        <taxon>Bacillati</taxon>
        <taxon>Actinomycetota</taxon>
        <taxon>Actinomycetes</taxon>
        <taxon>Pseudonocardiales</taxon>
        <taxon>Pseudonocardiaceae</taxon>
        <taxon>Allokutzneria</taxon>
    </lineage>
</organism>
<evidence type="ECO:0000313" key="3">
    <source>
        <dbReference type="Proteomes" id="UP001501747"/>
    </source>
</evidence>
<comment type="caution">
    <text evidence="2">The sequence shown here is derived from an EMBL/GenBank/DDBJ whole genome shotgun (WGS) entry which is preliminary data.</text>
</comment>
<evidence type="ECO:0000256" key="1">
    <source>
        <dbReference type="SAM" id="Phobius"/>
    </source>
</evidence>
<name>A0ABP7RX68_9PSEU</name>
<accession>A0ABP7RX68</accession>
<feature type="transmembrane region" description="Helical" evidence="1">
    <location>
        <begin position="76"/>
        <end position="94"/>
    </location>
</feature>
<protein>
    <submittedName>
        <fullName evidence="2">Uncharacterized protein</fullName>
    </submittedName>
</protein>
<proteinExistence type="predicted"/>
<gene>
    <name evidence="2" type="ORF">GCM10022247_25560</name>
</gene>
<feature type="transmembrane region" description="Helical" evidence="1">
    <location>
        <begin position="100"/>
        <end position="120"/>
    </location>
</feature>
<feature type="transmembrane region" description="Helical" evidence="1">
    <location>
        <begin position="47"/>
        <end position="69"/>
    </location>
</feature>
<dbReference type="EMBL" id="BAABAL010000007">
    <property type="protein sequence ID" value="GAA4003552.1"/>
    <property type="molecule type" value="Genomic_DNA"/>
</dbReference>